<dbReference type="AlphaFoldDB" id="A0A8J8NIG9"/>
<comment type="caution">
    <text evidence="1">The sequence shown here is derived from an EMBL/GenBank/DDBJ whole genome shotgun (WGS) entry which is preliminary data.</text>
</comment>
<keyword evidence="2" id="KW-1185">Reference proteome</keyword>
<name>A0A8J8NIG9_HALGN</name>
<reference evidence="1" key="1">
    <citation type="submission" date="2019-06" db="EMBL/GenBank/DDBJ databases">
        <authorList>
            <person name="Zheng W."/>
        </authorList>
    </citation>
    <scope>NUCLEOTIDE SEQUENCE</scope>
    <source>
        <strain evidence="1">QDHG01</strain>
    </source>
</reference>
<proteinExistence type="predicted"/>
<organism evidence="1 2">
    <name type="scientific">Halteria grandinella</name>
    <dbReference type="NCBI Taxonomy" id="5974"/>
    <lineage>
        <taxon>Eukaryota</taxon>
        <taxon>Sar</taxon>
        <taxon>Alveolata</taxon>
        <taxon>Ciliophora</taxon>
        <taxon>Intramacronucleata</taxon>
        <taxon>Spirotrichea</taxon>
        <taxon>Stichotrichia</taxon>
        <taxon>Sporadotrichida</taxon>
        <taxon>Halteriidae</taxon>
        <taxon>Halteria</taxon>
    </lineage>
</organism>
<gene>
    <name evidence="1" type="ORF">FGO68_gene2300</name>
</gene>
<evidence type="ECO:0000313" key="2">
    <source>
        <dbReference type="Proteomes" id="UP000785679"/>
    </source>
</evidence>
<accession>A0A8J8NIG9</accession>
<dbReference type="EMBL" id="RRYP01014835">
    <property type="protein sequence ID" value="TNV75781.1"/>
    <property type="molecule type" value="Genomic_DNA"/>
</dbReference>
<dbReference type="Proteomes" id="UP000785679">
    <property type="component" value="Unassembled WGS sequence"/>
</dbReference>
<evidence type="ECO:0000313" key="1">
    <source>
        <dbReference type="EMBL" id="TNV75781.1"/>
    </source>
</evidence>
<protein>
    <submittedName>
        <fullName evidence="1">Uncharacterized protein</fullName>
    </submittedName>
</protein>
<sequence length="171" mass="19938">MKAMEGKVSKVTLVEEEKKGAYEKKQKDTFIKEARLLGQKVQRLEDGADIKESLLEIDLQVSKTSNILPKVIKHIICVPPVSIEIISKATSFRESLGLLDEQIFTQFQKDVLKASLNVSKYENEVRLDSDWQIHYLVRVWYKEKDQKEYKYTFERVGMLEPNGKFKIKEIL</sequence>